<feature type="domain" description="Aminoacyl-transfer RNA synthetases class-II family profile" evidence="10">
    <location>
        <begin position="533"/>
        <end position="882"/>
    </location>
</feature>
<dbReference type="InterPro" id="IPR041715">
    <property type="entry name" value="HisRS-like_core"/>
</dbReference>
<evidence type="ECO:0000256" key="9">
    <source>
        <dbReference type="SAM" id="MobiDB-lite"/>
    </source>
</evidence>
<evidence type="ECO:0000256" key="8">
    <source>
        <dbReference type="ARBA" id="ARBA00047639"/>
    </source>
</evidence>
<feature type="compositionally biased region" description="Basic and acidic residues" evidence="9">
    <location>
        <begin position="1006"/>
        <end position="1062"/>
    </location>
</feature>
<evidence type="ECO:0000259" key="10">
    <source>
        <dbReference type="PROSITE" id="PS50862"/>
    </source>
</evidence>
<dbReference type="GO" id="GO:0005524">
    <property type="term" value="F:ATP binding"/>
    <property type="evidence" value="ECO:0007669"/>
    <property type="project" value="UniProtKB-KW"/>
</dbReference>
<comment type="similarity">
    <text evidence="1">Belongs to the class-II aminoacyl-tRNA synthetase family.</text>
</comment>
<dbReference type="Pfam" id="PF00221">
    <property type="entry name" value="Lyase_aromatic"/>
    <property type="match status" value="1"/>
</dbReference>
<dbReference type="CDD" id="cd00773">
    <property type="entry name" value="HisRS-like_core"/>
    <property type="match status" value="1"/>
</dbReference>
<dbReference type="GO" id="GO:0006412">
    <property type="term" value="P:translation"/>
    <property type="evidence" value="ECO:0007669"/>
    <property type="project" value="UniProtKB-KW"/>
</dbReference>
<feature type="region of interest" description="Disordered" evidence="9">
    <location>
        <begin position="36"/>
        <end position="58"/>
    </location>
</feature>
<accession>A0ABD3QHY9</accession>
<feature type="region of interest" description="Disordered" evidence="9">
    <location>
        <begin position="420"/>
        <end position="440"/>
    </location>
</feature>
<dbReference type="Proteomes" id="UP001516023">
    <property type="component" value="Unassembled WGS sequence"/>
</dbReference>
<dbReference type="PROSITE" id="PS50862">
    <property type="entry name" value="AA_TRNA_LIGASE_II"/>
    <property type="match status" value="1"/>
</dbReference>
<dbReference type="FunFam" id="3.30.930.10:FF:000061">
    <property type="entry name" value="Histidine--tRNA ligase, cytoplasmic"/>
    <property type="match status" value="1"/>
</dbReference>
<evidence type="ECO:0000256" key="2">
    <source>
        <dbReference type="ARBA" id="ARBA00012815"/>
    </source>
</evidence>
<keyword evidence="5" id="KW-0547">Nucleotide-binding</keyword>
<dbReference type="InterPro" id="IPR006195">
    <property type="entry name" value="aa-tRNA-synth_II"/>
</dbReference>
<dbReference type="InterPro" id="IPR045864">
    <property type="entry name" value="aa-tRNA-synth_II/BPL/LPL"/>
</dbReference>
<dbReference type="FunFam" id="3.40.50.800:FF:000012">
    <property type="entry name" value="Histidine--tRNA ligase, cytoplasmic"/>
    <property type="match status" value="1"/>
</dbReference>
<evidence type="ECO:0000256" key="4">
    <source>
        <dbReference type="ARBA" id="ARBA00022598"/>
    </source>
</evidence>
<keyword evidence="4" id="KW-0436">Ligase</keyword>
<dbReference type="Pfam" id="PF13393">
    <property type="entry name" value="tRNA-synt_His"/>
    <property type="match status" value="1"/>
</dbReference>
<evidence type="ECO:0000313" key="12">
    <source>
        <dbReference type="Proteomes" id="UP001516023"/>
    </source>
</evidence>
<dbReference type="PANTHER" id="PTHR11476:SF7">
    <property type="entry name" value="HISTIDINE--TRNA LIGASE"/>
    <property type="match status" value="1"/>
</dbReference>
<keyword evidence="6" id="KW-0067">ATP-binding</keyword>
<dbReference type="PANTHER" id="PTHR11476">
    <property type="entry name" value="HISTIDYL-TRNA SYNTHETASE"/>
    <property type="match status" value="1"/>
</dbReference>
<evidence type="ECO:0000256" key="7">
    <source>
        <dbReference type="ARBA" id="ARBA00022917"/>
    </source>
</evidence>
<name>A0ABD3QHY9_9STRA</name>
<reference evidence="11 12" key="1">
    <citation type="journal article" date="2020" name="G3 (Bethesda)">
        <title>Improved Reference Genome for Cyclotella cryptica CCMP332, a Model for Cell Wall Morphogenesis, Salinity Adaptation, and Lipid Production in Diatoms (Bacillariophyta).</title>
        <authorList>
            <person name="Roberts W.R."/>
            <person name="Downey K.M."/>
            <person name="Ruck E.C."/>
            <person name="Traller J.C."/>
            <person name="Alverson A.J."/>
        </authorList>
    </citation>
    <scope>NUCLEOTIDE SEQUENCE [LARGE SCALE GENOMIC DNA]</scope>
    <source>
        <strain evidence="11 12">CCMP332</strain>
    </source>
</reference>
<dbReference type="Gene3D" id="3.40.50.800">
    <property type="entry name" value="Anticodon-binding domain"/>
    <property type="match status" value="1"/>
</dbReference>
<sequence>MTRTILIGKGRRITLDELRAISNNGANDVRLEMAQTDAPQQEDAAAAPTPSTNTTDEDLSSALSRLVLSLGDDGSMLSTAATKAALVLLSLTICQGRVLVSKDCGAKYEIATRVVELINFLNGSGATVQLPIDPTAFAHALTSLLGEEICPLDAFLVGSGEDKVAKSFVGRVISLARISLSLSLARTLASKSVSDAIASLSFERLSNKHRENANLVMTLDSYSSMAFDELRPHRGCIESAAVMRACLQGNNSVSDGGNLKGSNDTDGCVAITEEDKQAVKYTLTVPQYHGPSREAIVAACKTIELEINCSESSLVSGNGVGGDGLWDDTVAVLAAQSATSGVDALVFGSMTRAGINLSNATLRNTSNTLKDVASSLEKSTTSLQSALENEAQLGCLFITDELSKKEAELKAKEAEKAKRAAERMEVEGNASNSAPAGDEFAGMTEAQKAKILKKRAEKEAKAAAKRKAKEAKTAGGEAALTSLFGSGAALIYPLLTSSGGAIRAPSYCVDLSNELTIAQLEKSIESLLSGGLQRKPKVPKGTRDYLPEQMAIRDEAFSIIRRVFKRHGAVEIDTPVFELKETLTGKYGEDSKLIYDLADQGGELLALRYDLTVPFARFLAVNAVGNIKRFHIGKVYRRDQPALSRGRYREFYQCDFDIAGVYGRMVPDSECLAVACEILDALPIGDFGIKLNHRRLLDAILDLCGVPAEKFRTICSAVDKLDKEPWSEVRREMVEDKGLTGDVADRIGEFVVLKGKPWDMYNSLMREKKFGDHKGAMEAMEDMRILFEYLDAMDKLHFISFDLSLARGLDYYTGVIYEAVCMNGNTQVGSIGGGGRYDNLVSMFQEAGKVTPCVGVSVGIERVFTLMEERLRQQQGGSIKQPNVSVLVASAGGEGQLHHKMKLTNLLWAANISAEFNQQENPKLKFEIANALERDIPFMVIVGEEEAREGKCKVKDLRARTEETVETKHLVAVLREKGVVPVGCHRLGTASDEREARAARAAAAEERLAAEQTREPYTDIKLSEEERAKIRAERSAAAEARMTKEEKRQMKQKKKDTSDEPLRGPNTQNTMRWTAG</sequence>
<keyword evidence="12" id="KW-1185">Reference proteome</keyword>
<proteinExistence type="inferred from homology"/>
<dbReference type="Pfam" id="PF03129">
    <property type="entry name" value="HGTP_anticodon"/>
    <property type="match status" value="1"/>
</dbReference>
<dbReference type="InterPro" id="IPR004154">
    <property type="entry name" value="Anticodon-bd"/>
</dbReference>
<evidence type="ECO:0000256" key="3">
    <source>
        <dbReference type="ARBA" id="ARBA00015302"/>
    </source>
</evidence>
<dbReference type="Gene3D" id="3.30.930.10">
    <property type="entry name" value="Bira Bifunctional Protein, Domain 2"/>
    <property type="match status" value="1"/>
</dbReference>
<evidence type="ECO:0000256" key="5">
    <source>
        <dbReference type="ARBA" id="ARBA00022741"/>
    </source>
</evidence>
<dbReference type="InterPro" id="IPR001106">
    <property type="entry name" value="Aromatic_Lyase"/>
</dbReference>
<dbReference type="GO" id="GO:0004821">
    <property type="term" value="F:histidine-tRNA ligase activity"/>
    <property type="evidence" value="ECO:0007669"/>
    <property type="project" value="UniProtKB-EC"/>
</dbReference>
<dbReference type="AlphaFoldDB" id="A0ABD3QHY9"/>
<gene>
    <name evidence="11" type="ORF">HJC23_010424</name>
</gene>
<dbReference type="InterPro" id="IPR008948">
    <property type="entry name" value="L-Aspartase-like"/>
</dbReference>
<comment type="caution">
    <text evidence="11">The sequence shown here is derived from an EMBL/GenBank/DDBJ whole genome shotgun (WGS) entry which is preliminary data.</text>
</comment>
<dbReference type="EMBL" id="JABMIG020000036">
    <property type="protein sequence ID" value="KAL3799774.1"/>
    <property type="molecule type" value="Genomic_DNA"/>
</dbReference>
<dbReference type="SUPFAM" id="SSF52954">
    <property type="entry name" value="Class II aaRS ABD-related"/>
    <property type="match status" value="1"/>
</dbReference>
<evidence type="ECO:0000256" key="6">
    <source>
        <dbReference type="ARBA" id="ARBA00022840"/>
    </source>
</evidence>
<protein>
    <recommendedName>
        <fullName evidence="3">Histidine--tRNA ligase, cytoplasmic</fullName>
        <ecNumber evidence="2">6.1.1.21</ecNumber>
    </recommendedName>
</protein>
<dbReference type="InterPro" id="IPR036621">
    <property type="entry name" value="Anticodon-bd_dom_sf"/>
</dbReference>
<dbReference type="NCBIfam" id="TIGR00442">
    <property type="entry name" value="hisS"/>
    <property type="match status" value="1"/>
</dbReference>
<dbReference type="InterPro" id="IPR015807">
    <property type="entry name" value="His-tRNA-ligase"/>
</dbReference>
<dbReference type="SUPFAM" id="SSF48557">
    <property type="entry name" value="L-aspartase-like"/>
    <property type="match status" value="1"/>
</dbReference>
<dbReference type="EC" id="6.1.1.21" evidence="2"/>
<evidence type="ECO:0000313" key="11">
    <source>
        <dbReference type="EMBL" id="KAL3799774.1"/>
    </source>
</evidence>
<feature type="compositionally biased region" description="Polar residues" evidence="9">
    <location>
        <begin position="1065"/>
        <end position="1076"/>
    </location>
</feature>
<dbReference type="SUPFAM" id="SSF55681">
    <property type="entry name" value="Class II aaRS and biotin synthetases"/>
    <property type="match status" value="1"/>
</dbReference>
<feature type="region of interest" description="Disordered" evidence="9">
    <location>
        <begin position="1006"/>
        <end position="1076"/>
    </location>
</feature>
<evidence type="ECO:0000256" key="1">
    <source>
        <dbReference type="ARBA" id="ARBA00008226"/>
    </source>
</evidence>
<organism evidence="11 12">
    <name type="scientific">Cyclotella cryptica</name>
    <dbReference type="NCBI Taxonomy" id="29204"/>
    <lineage>
        <taxon>Eukaryota</taxon>
        <taxon>Sar</taxon>
        <taxon>Stramenopiles</taxon>
        <taxon>Ochrophyta</taxon>
        <taxon>Bacillariophyta</taxon>
        <taxon>Coscinodiscophyceae</taxon>
        <taxon>Thalassiosirophycidae</taxon>
        <taxon>Stephanodiscales</taxon>
        <taxon>Stephanodiscaceae</taxon>
        <taxon>Cyclotella</taxon>
    </lineage>
</organism>
<dbReference type="Gene3D" id="1.20.200.10">
    <property type="entry name" value="Fumarase/aspartase (Central domain)"/>
    <property type="match status" value="1"/>
</dbReference>
<keyword evidence="7" id="KW-0648">Protein biosynthesis</keyword>
<comment type="catalytic activity">
    <reaction evidence="8">
        <text>tRNA(His) + L-histidine + ATP = L-histidyl-tRNA(His) + AMP + diphosphate + H(+)</text>
        <dbReference type="Rhea" id="RHEA:17313"/>
        <dbReference type="Rhea" id="RHEA-COMP:9665"/>
        <dbReference type="Rhea" id="RHEA-COMP:9689"/>
        <dbReference type="ChEBI" id="CHEBI:15378"/>
        <dbReference type="ChEBI" id="CHEBI:30616"/>
        <dbReference type="ChEBI" id="CHEBI:33019"/>
        <dbReference type="ChEBI" id="CHEBI:57595"/>
        <dbReference type="ChEBI" id="CHEBI:78442"/>
        <dbReference type="ChEBI" id="CHEBI:78527"/>
        <dbReference type="ChEBI" id="CHEBI:456215"/>
        <dbReference type="EC" id="6.1.1.21"/>
    </reaction>
</comment>